<dbReference type="InterPro" id="IPR002711">
    <property type="entry name" value="HNH"/>
</dbReference>
<evidence type="ECO:0000256" key="5">
    <source>
        <dbReference type="SAM" id="MobiDB-lite"/>
    </source>
</evidence>
<dbReference type="CDD" id="cd00085">
    <property type="entry name" value="HNHc"/>
    <property type="match status" value="1"/>
</dbReference>
<evidence type="ECO:0000256" key="2">
    <source>
        <dbReference type="ARBA" id="ARBA00022801"/>
    </source>
</evidence>
<dbReference type="Gene3D" id="1.10.30.50">
    <property type="match status" value="1"/>
</dbReference>
<dbReference type="GO" id="GO:0008270">
    <property type="term" value="F:zinc ion binding"/>
    <property type="evidence" value="ECO:0007669"/>
    <property type="project" value="InterPro"/>
</dbReference>
<keyword evidence="1" id="KW-0540">Nuclease</keyword>
<evidence type="ECO:0000313" key="7">
    <source>
        <dbReference type="EMBL" id="XBO69497.1"/>
    </source>
</evidence>
<feature type="domain" description="HNH nuclease" evidence="6">
    <location>
        <begin position="17"/>
        <end position="72"/>
    </location>
</feature>
<organism evidence="7">
    <name type="scientific">Halomonas sp. RT37</name>
    <dbReference type="NCBI Taxonomy" id="2950872"/>
    <lineage>
        <taxon>Bacteria</taxon>
        <taxon>Pseudomonadati</taxon>
        <taxon>Pseudomonadota</taxon>
        <taxon>Gammaproteobacteria</taxon>
        <taxon>Oceanospirillales</taxon>
        <taxon>Halomonadaceae</taxon>
        <taxon>Halomonas</taxon>
    </lineage>
</organism>
<dbReference type="GO" id="GO:0004519">
    <property type="term" value="F:endonuclease activity"/>
    <property type="evidence" value="ECO:0007669"/>
    <property type="project" value="UniProtKB-KW"/>
</dbReference>
<dbReference type="GO" id="GO:0016787">
    <property type="term" value="F:hydrolase activity"/>
    <property type="evidence" value="ECO:0007669"/>
    <property type="project" value="UniProtKB-KW"/>
</dbReference>
<keyword evidence="2" id="KW-0378">Hydrolase</keyword>
<comment type="similarity">
    <text evidence="3">Belongs to the HNH nuclease family.</text>
</comment>
<feature type="region of interest" description="Disordered" evidence="5">
    <location>
        <begin position="78"/>
        <end position="102"/>
    </location>
</feature>
<keyword evidence="7" id="KW-0255">Endonuclease</keyword>
<dbReference type="SMART" id="SM00507">
    <property type="entry name" value="HNHc"/>
    <property type="match status" value="1"/>
</dbReference>
<dbReference type="InterPro" id="IPR003615">
    <property type="entry name" value="HNH_nuc"/>
</dbReference>
<accession>A0AAU7KCX3</accession>
<evidence type="ECO:0000259" key="6">
    <source>
        <dbReference type="SMART" id="SM00507"/>
    </source>
</evidence>
<dbReference type="Pfam" id="PF01844">
    <property type="entry name" value="HNH"/>
    <property type="match status" value="1"/>
</dbReference>
<name>A0AAU7KCX3_9GAMM</name>
<evidence type="ECO:0000256" key="1">
    <source>
        <dbReference type="ARBA" id="ARBA00022722"/>
    </source>
</evidence>
<dbReference type="PANTHER" id="PTHR41286:SF1">
    <property type="entry name" value="HNH NUCLEASE YAJD-RELATED"/>
    <property type="match status" value="1"/>
</dbReference>
<dbReference type="RefSeq" id="WP_348826645.1">
    <property type="nucleotide sequence ID" value="NZ_CP098827.1"/>
</dbReference>
<reference evidence="7" key="1">
    <citation type="submission" date="2022-06" db="EMBL/GenBank/DDBJ databases">
        <title>A novel DMS-producing enzyme.</title>
        <authorList>
            <person name="Zhang Y."/>
        </authorList>
    </citation>
    <scope>NUCLEOTIDE SEQUENCE</scope>
    <source>
        <strain evidence="7">RT37</strain>
    </source>
</reference>
<sequence length="102" mass="11751">MKERPWRRLYNTKAWYRLRAAQLRDEPLCRLCQQMGRVTAAGIADHIIPHKGDEALFYDPGNLQSLCKHCHDSAKQSQEKTGQLPGCGEDGWPLDPGHHWMK</sequence>
<proteinExistence type="inferred from homology"/>
<dbReference type="PANTHER" id="PTHR41286">
    <property type="entry name" value="HNH NUCLEASE YAJD-RELATED"/>
    <property type="match status" value="1"/>
</dbReference>
<dbReference type="GO" id="GO:0005829">
    <property type="term" value="C:cytosol"/>
    <property type="evidence" value="ECO:0007669"/>
    <property type="project" value="TreeGrafter"/>
</dbReference>
<gene>
    <name evidence="7" type="ORF">NFG58_12760</name>
</gene>
<dbReference type="GO" id="GO:0003676">
    <property type="term" value="F:nucleic acid binding"/>
    <property type="evidence" value="ECO:0007669"/>
    <property type="project" value="InterPro"/>
</dbReference>
<evidence type="ECO:0000256" key="4">
    <source>
        <dbReference type="ARBA" id="ARBA00040194"/>
    </source>
</evidence>
<dbReference type="EMBL" id="CP098827">
    <property type="protein sequence ID" value="XBO69497.1"/>
    <property type="molecule type" value="Genomic_DNA"/>
</dbReference>
<dbReference type="AlphaFoldDB" id="A0AAU7KCX3"/>
<protein>
    <recommendedName>
        <fullName evidence="4">Putative HNH nuclease YajD</fullName>
    </recommendedName>
</protein>
<evidence type="ECO:0000256" key="3">
    <source>
        <dbReference type="ARBA" id="ARBA00038412"/>
    </source>
</evidence>